<evidence type="ECO:0000313" key="2">
    <source>
        <dbReference type="Proteomes" id="UP000219546"/>
    </source>
</evidence>
<dbReference type="PANTHER" id="PTHR30032:SF8">
    <property type="entry name" value="GERMINATION-SPECIFIC N-ACETYLMURAMOYL-L-ALANINE AMIDASE"/>
    <property type="match status" value="1"/>
</dbReference>
<dbReference type="InterPro" id="IPR051922">
    <property type="entry name" value="Bact_Sporulation_Assoc"/>
</dbReference>
<accession>A0A285D6H5</accession>
<protein>
    <submittedName>
        <fullName evidence="1">Putative cell wall binding repeat protein</fullName>
    </submittedName>
</protein>
<sequence length="265" mass="29123">MAKIHNAPILITNKHNLPKSIKKQIRTLNPSTFVLLGGPKIISPKIVKELKLLGIKKIERINGNDPISLSEQAANKIDDNGQGFIDTAIIASTSSTENAITASAAAAILQYPILLVEKDNIPNKIKTFIKNHKNYKRFIIIGNESSISKEVEDTIRSYFNEIQIDRISGKDVYEVSANSARYFGFGITNMAIVNGDGLDAVTGSSLVSKLGGNVLLTPPDKLHKSIKSYLDEQVAISAEMLQVYMIGDSSRVSNQVYEQMKSYLK</sequence>
<dbReference type="EMBL" id="OAOP01000012">
    <property type="protein sequence ID" value="SNX75434.1"/>
    <property type="molecule type" value="Genomic_DNA"/>
</dbReference>
<dbReference type="Proteomes" id="UP000219546">
    <property type="component" value="Unassembled WGS sequence"/>
</dbReference>
<gene>
    <name evidence="1" type="ORF">SAMN05877753_11277</name>
</gene>
<dbReference type="PANTHER" id="PTHR30032">
    <property type="entry name" value="N-ACETYLMURAMOYL-L-ALANINE AMIDASE-RELATED"/>
    <property type="match status" value="1"/>
</dbReference>
<keyword evidence="2" id="KW-1185">Reference proteome</keyword>
<dbReference type="Pfam" id="PF04122">
    <property type="entry name" value="CW_binding_2"/>
    <property type="match status" value="2"/>
</dbReference>
<dbReference type="InterPro" id="IPR007253">
    <property type="entry name" value="Cell_wall-bd_2"/>
</dbReference>
<name>A0A285D6H5_9BACI</name>
<dbReference type="OrthoDB" id="2788296at2"/>
<proteinExistence type="predicted"/>
<organism evidence="1 2">
    <name type="scientific">Bacillus oleivorans</name>
    <dbReference type="NCBI Taxonomy" id="1448271"/>
    <lineage>
        <taxon>Bacteria</taxon>
        <taxon>Bacillati</taxon>
        <taxon>Bacillota</taxon>
        <taxon>Bacilli</taxon>
        <taxon>Bacillales</taxon>
        <taxon>Bacillaceae</taxon>
        <taxon>Bacillus</taxon>
    </lineage>
</organism>
<dbReference type="Gene3D" id="3.40.50.12090">
    <property type="match status" value="1"/>
</dbReference>
<evidence type="ECO:0000313" key="1">
    <source>
        <dbReference type="EMBL" id="SNX75434.1"/>
    </source>
</evidence>
<dbReference type="AlphaFoldDB" id="A0A285D6H5"/>
<reference evidence="1 2" key="1">
    <citation type="submission" date="2017-08" db="EMBL/GenBank/DDBJ databases">
        <authorList>
            <person name="de Groot N.N."/>
        </authorList>
    </citation>
    <scope>NUCLEOTIDE SEQUENCE [LARGE SCALE GENOMIC DNA]</scope>
    <source>
        <strain evidence="1 2">JC228</strain>
    </source>
</reference>